<protein>
    <submittedName>
        <fullName evidence="10">Glycosyltransferase family 39 protein</fullName>
        <ecNumber evidence="10">2.4.-.-</ecNumber>
    </submittedName>
</protein>
<keyword evidence="3 10" id="KW-0328">Glycosyltransferase</keyword>
<feature type="transmembrane region" description="Helical" evidence="9">
    <location>
        <begin position="91"/>
        <end position="111"/>
    </location>
</feature>
<reference evidence="10 11" key="1">
    <citation type="submission" date="2024-10" db="EMBL/GenBank/DDBJ databases">
        <title>The Natural Products Discovery Center: Release of the First 8490 Sequenced Strains for Exploring Actinobacteria Biosynthetic Diversity.</title>
        <authorList>
            <person name="Kalkreuter E."/>
            <person name="Kautsar S.A."/>
            <person name="Yang D."/>
            <person name="Bader C.D."/>
            <person name="Teijaro C.N."/>
            <person name="Fluegel L."/>
            <person name="Davis C.M."/>
            <person name="Simpson J.R."/>
            <person name="Lauterbach L."/>
            <person name="Steele A.D."/>
            <person name="Gui C."/>
            <person name="Meng S."/>
            <person name="Li G."/>
            <person name="Viehrig K."/>
            <person name="Ye F."/>
            <person name="Su P."/>
            <person name="Kiefer A.F."/>
            <person name="Nichols A."/>
            <person name="Cepeda A.J."/>
            <person name="Yan W."/>
            <person name="Fan B."/>
            <person name="Jiang Y."/>
            <person name="Adhikari A."/>
            <person name="Zheng C.-J."/>
            <person name="Schuster L."/>
            <person name="Cowan T.M."/>
            <person name="Smanski M.J."/>
            <person name="Chevrette M.G."/>
            <person name="De Carvalho L.P.S."/>
            <person name="Shen B."/>
        </authorList>
    </citation>
    <scope>NUCLEOTIDE SEQUENCE [LARGE SCALE GENOMIC DNA]</scope>
    <source>
        <strain evidence="10 11">NPDC051599</strain>
    </source>
</reference>
<dbReference type="EMBL" id="JBITDC010000015">
    <property type="protein sequence ID" value="MFI5679477.1"/>
    <property type="molecule type" value="Genomic_DNA"/>
</dbReference>
<evidence type="ECO:0000256" key="8">
    <source>
        <dbReference type="SAM" id="MobiDB-lite"/>
    </source>
</evidence>
<keyword evidence="7 9" id="KW-0472">Membrane</keyword>
<dbReference type="PANTHER" id="PTHR33908:SF3">
    <property type="entry name" value="UNDECAPRENYL PHOSPHATE-ALPHA-4-AMINO-4-DEOXY-L-ARABINOSE ARABINOSYL TRANSFERASE"/>
    <property type="match status" value="1"/>
</dbReference>
<feature type="transmembrane region" description="Helical" evidence="9">
    <location>
        <begin position="255"/>
        <end position="274"/>
    </location>
</feature>
<feature type="transmembrane region" description="Helical" evidence="9">
    <location>
        <begin position="320"/>
        <end position="338"/>
    </location>
</feature>
<feature type="transmembrane region" description="Helical" evidence="9">
    <location>
        <begin position="161"/>
        <end position="177"/>
    </location>
</feature>
<dbReference type="Proteomes" id="UP001612415">
    <property type="component" value="Unassembled WGS sequence"/>
</dbReference>
<dbReference type="RefSeq" id="WP_398659941.1">
    <property type="nucleotide sequence ID" value="NZ_JBITDC010000015.1"/>
</dbReference>
<evidence type="ECO:0000256" key="1">
    <source>
        <dbReference type="ARBA" id="ARBA00004651"/>
    </source>
</evidence>
<evidence type="ECO:0000256" key="2">
    <source>
        <dbReference type="ARBA" id="ARBA00022475"/>
    </source>
</evidence>
<evidence type="ECO:0000313" key="10">
    <source>
        <dbReference type="EMBL" id="MFI5679477.1"/>
    </source>
</evidence>
<feature type="region of interest" description="Disordered" evidence="8">
    <location>
        <begin position="1"/>
        <end position="25"/>
    </location>
</feature>
<comment type="subcellular location">
    <subcellularLocation>
        <location evidence="1">Cell membrane</location>
        <topology evidence="1">Multi-pass membrane protein</topology>
    </subcellularLocation>
</comment>
<feature type="compositionally biased region" description="Low complexity" evidence="8">
    <location>
        <begin position="11"/>
        <end position="25"/>
    </location>
</feature>
<evidence type="ECO:0000256" key="5">
    <source>
        <dbReference type="ARBA" id="ARBA00022692"/>
    </source>
</evidence>
<dbReference type="PANTHER" id="PTHR33908">
    <property type="entry name" value="MANNOSYLTRANSFERASE YKCB-RELATED"/>
    <property type="match status" value="1"/>
</dbReference>
<evidence type="ECO:0000256" key="7">
    <source>
        <dbReference type="ARBA" id="ARBA00023136"/>
    </source>
</evidence>
<feature type="transmembrane region" description="Helical" evidence="9">
    <location>
        <begin position="382"/>
        <end position="402"/>
    </location>
</feature>
<evidence type="ECO:0000256" key="3">
    <source>
        <dbReference type="ARBA" id="ARBA00022676"/>
    </source>
</evidence>
<keyword evidence="6 9" id="KW-1133">Transmembrane helix</keyword>
<keyword evidence="2" id="KW-1003">Cell membrane</keyword>
<organism evidence="10 11">
    <name type="scientific">Streptomyces cellulosae</name>
    <dbReference type="NCBI Taxonomy" id="1968"/>
    <lineage>
        <taxon>Bacteria</taxon>
        <taxon>Bacillati</taxon>
        <taxon>Actinomycetota</taxon>
        <taxon>Actinomycetes</taxon>
        <taxon>Kitasatosporales</taxon>
        <taxon>Streptomycetaceae</taxon>
        <taxon>Streptomyces</taxon>
    </lineage>
</organism>
<dbReference type="InterPro" id="IPR050297">
    <property type="entry name" value="LipidA_mod_glycosyltrf_83"/>
</dbReference>
<keyword evidence="5 9" id="KW-0812">Transmembrane</keyword>
<sequence>MRNTPVAGDDGTLAAPPGTTAAPPGTVRRAGRLARSVPLAVPALVSLALGLWGIDRHDSMWRDESVTYQVAHRSLGDLWGLLGHIDAVHGLYYLLMHAVFAVWEGGGLVALRLPSTVATALAVAGVGAIGARLAGRLAGTLAGLVLAVLPVTQQYAQEGRSYALVTAGVTWATYFFVRAAGDLRGAGGVHAAEKPRTGNPPPGADVRPGGGSPDRWWVAYALALGIAAWLHEFAVLAPAAHGLTLWWARATRRMWFGWGIAAGCATAALLPLVVVSAGQAEQQLGWLGRPGPSAWLQFVAVSAAGALLCRLLLRAGSADALVRLSLPLLIAPTGLLMTVSLVKPWYVDRYVLYGMTGLALPAGAVLARAIGRRHRLAPVPRAPAACLTAVVAVAVLLPWSLLVRSPQSRKDDVVAVAHAVERTARQGDAVLFMPSRRREWLLSYPRIHDRLDDLALARPPASSRTLQGTELPASEIRRRILAAHRVIALTDPPGQPLDPFPEEKVKRQLLSEDFEVCERVPLLGAQLLVYARPGHCRPVVPP</sequence>
<dbReference type="EC" id="2.4.-.-" evidence="10"/>
<gene>
    <name evidence="10" type="ORF">ACIA8P_33395</name>
</gene>
<evidence type="ECO:0000313" key="11">
    <source>
        <dbReference type="Proteomes" id="UP001612415"/>
    </source>
</evidence>
<evidence type="ECO:0000256" key="4">
    <source>
        <dbReference type="ARBA" id="ARBA00022679"/>
    </source>
</evidence>
<accession>A0ABW7YAR3</accession>
<keyword evidence="11" id="KW-1185">Reference proteome</keyword>
<feature type="transmembrane region" description="Helical" evidence="9">
    <location>
        <begin position="117"/>
        <end position="149"/>
    </location>
</feature>
<evidence type="ECO:0000256" key="9">
    <source>
        <dbReference type="SAM" id="Phobius"/>
    </source>
</evidence>
<name>A0ABW7YAR3_STRCE</name>
<feature type="transmembrane region" description="Helical" evidence="9">
    <location>
        <begin position="217"/>
        <end position="243"/>
    </location>
</feature>
<feature type="transmembrane region" description="Helical" evidence="9">
    <location>
        <begin position="33"/>
        <end position="54"/>
    </location>
</feature>
<dbReference type="GO" id="GO:0016757">
    <property type="term" value="F:glycosyltransferase activity"/>
    <property type="evidence" value="ECO:0007669"/>
    <property type="project" value="UniProtKB-KW"/>
</dbReference>
<evidence type="ECO:0000256" key="6">
    <source>
        <dbReference type="ARBA" id="ARBA00022989"/>
    </source>
</evidence>
<feature type="transmembrane region" description="Helical" evidence="9">
    <location>
        <begin position="294"/>
        <end position="313"/>
    </location>
</feature>
<feature type="region of interest" description="Disordered" evidence="8">
    <location>
        <begin position="189"/>
        <end position="209"/>
    </location>
</feature>
<keyword evidence="4 10" id="KW-0808">Transferase</keyword>
<feature type="transmembrane region" description="Helical" evidence="9">
    <location>
        <begin position="350"/>
        <end position="370"/>
    </location>
</feature>
<proteinExistence type="predicted"/>
<comment type="caution">
    <text evidence="10">The sequence shown here is derived from an EMBL/GenBank/DDBJ whole genome shotgun (WGS) entry which is preliminary data.</text>
</comment>